<evidence type="ECO:0000259" key="5">
    <source>
        <dbReference type="Pfam" id="PF13458"/>
    </source>
</evidence>
<gene>
    <name evidence="6" type="ORF">EAS62_04515</name>
</gene>
<feature type="signal peptide" evidence="4">
    <location>
        <begin position="1"/>
        <end position="23"/>
    </location>
</feature>
<evidence type="ECO:0000256" key="4">
    <source>
        <dbReference type="SAM" id="SignalP"/>
    </source>
</evidence>
<dbReference type="Gene3D" id="3.40.50.2300">
    <property type="match status" value="2"/>
</dbReference>
<dbReference type="SUPFAM" id="SSF53822">
    <property type="entry name" value="Periplasmic binding protein-like I"/>
    <property type="match status" value="1"/>
</dbReference>
<sequence>MISMKSLLGSALLLLAVPQGARADILVGFVTGLSGPVSSIGIPNAKGIAAGETYVGKIGGEKVRLIQLDDASDATASARNARKLVEQEKVDILMGTSGAPQTLAMATAAIEMKVPMIAVSPIAAVPAGEGGPWVVQTPQPMPLLVQGVVDHMKARGLKTVAFIGFSDALGDLLYDSLSQSAKAADIKVIANERYARSDSSVTAQVLRALAARPDAIMLGGTGTPGALPAIALSERGYKGPLYGNNGMISADFLRLAGKTANGIICPTGPVIAAEQLPSSNPIQKVALAYRTAYEKANGEQPTDGFSSYSFDGWVVFVDAATRALATGAKPGSPEFRNALRQALFTTKEVVGTQAIYNFTPADRHGVDARSRVLVQIEDGKYKLLP</sequence>
<dbReference type="Pfam" id="PF13458">
    <property type="entry name" value="Peripla_BP_6"/>
    <property type="match status" value="1"/>
</dbReference>
<dbReference type="EMBL" id="RDRA01000003">
    <property type="protein sequence ID" value="RXG98166.1"/>
    <property type="molecule type" value="Genomic_DNA"/>
</dbReference>
<dbReference type="CDD" id="cd06333">
    <property type="entry name" value="PBP1_ABC_RPA1789-like"/>
    <property type="match status" value="1"/>
</dbReference>
<evidence type="ECO:0000256" key="2">
    <source>
        <dbReference type="ARBA" id="ARBA00022729"/>
    </source>
</evidence>
<dbReference type="RefSeq" id="WP_128938364.1">
    <property type="nucleotide sequence ID" value="NZ_RDRA01000003.1"/>
</dbReference>
<organism evidence="6 7">
    <name type="scientific">Bradyrhizobium zhanjiangense</name>
    <dbReference type="NCBI Taxonomy" id="1325107"/>
    <lineage>
        <taxon>Bacteria</taxon>
        <taxon>Pseudomonadati</taxon>
        <taxon>Pseudomonadota</taxon>
        <taxon>Alphaproteobacteria</taxon>
        <taxon>Hyphomicrobiales</taxon>
        <taxon>Nitrobacteraceae</taxon>
        <taxon>Bradyrhizobium</taxon>
    </lineage>
</organism>
<accession>A0ABY0DT31</accession>
<evidence type="ECO:0000313" key="7">
    <source>
        <dbReference type="Proteomes" id="UP000289946"/>
    </source>
</evidence>
<keyword evidence="7" id="KW-1185">Reference proteome</keyword>
<dbReference type="PANTHER" id="PTHR30483">
    <property type="entry name" value="LEUCINE-SPECIFIC-BINDING PROTEIN"/>
    <property type="match status" value="1"/>
</dbReference>
<feature type="domain" description="Leucine-binding protein" evidence="5">
    <location>
        <begin position="25"/>
        <end position="366"/>
    </location>
</feature>
<proteinExistence type="inferred from homology"/>
<dbReference type="InterPro" id="IPR028082">
    <property type="entry name" value="Peripla_BP_I"/>
</dbReference>
<name>A0ABY0DT31_9BRAD</name>
<keyword evidence="3" id="KW-0813">Transport</keyword>
<dbReference type="Proteomes" id="UP000289946">
    <property type="component" value="Unassembled WGS sequence"/>
</dbReference>
<keyword evidence="3" id="KW-0029">Amino-acid transport</keyword>
<evidence type="ECO:0000256" key="3">
    <source>
        <dbReference type="ARBA" id="ARBA00022970"/>
    </source>
</evidence>
<evidence type="ECO:0000256" key="1">
    <source>
        <dbReference type="ARBA" id="ARBA00010062"/>
    </source>
</evidence>
<protein>
    <submittedName>
        <fullName evidence="6">ABC transporter substrate-binding protein</fullName>
    </submittedName>
</protein>
<dbReference type="PANTHER" id="PTHR30483:SF38">
    <property type="entry name" value="BLR7848 PROTEIN"/>
    <property type="match status" value="1"/>
</dbReference>
<reference evidence="6 7" key="1">
    <citation type="submission" date="2018-10" db="EMBL/GenBank/DDBJ databases">
        <title>Bradyrhizobium sp. nov., isolated from effective nodules of peanut in China.</title>
        <authorList>
            <person name="Li Y."/>
        </authorList>
    </citation>
    <scope>NUCLEOTIDE SEQUENCE [LARGE SCALE GENOMIC DNA]</scope>
    <source>
        <strain evidence="6 7">CCBAU 51781</strain>
    </source>
</reference>
<evidence type="ECO:0000313" key="6">
    <source>
        <dbReference type="EMBL" id="RXG98166.1"/>
    </source>
</evidence>
<dbReference type="InterPro" id="IPR028081">
    <property type="entry name" value="Leu-bd"/>
</dbReference>
<feature type="chain" id="PRO_5045974019" evidence="4">
    <location>
        <begin position="24"/>
        <end position="385"/>
    </location>
</feature>
<dbReference type="InterPro" id="IPR051010">
    <property type="entry name" value="BCAA_transport"/>
</dbReference>
<comment type="similarity">
    <text evidence="1">Belongs to the leucine-binding protein family.</text>
</comment>
<comment type="caution">
    <text evidence="6">The sequence shown here is derived from an EMBL/GenBank/DDBJ whole genome shotgun (WGS) entry which is preliminary data.</text>
</comment>
<keyword evidence="2 4" id="KW-0732">Signal</keyword>